<organism evidence="5 6">
    <name type="scientific">Brassica cretica</name>
    <name type="common">Mustard</name>
    <dbReference type="NCBI Taxonomy" id="69181"/>
    <lineage>
        <taxon>Eukaryota</taxon>
        <taxon>Viridiplantae</taxon>
        <taxon>Streptophyta</taxon>
        <taxon>Embryophyta</taxon>
        <taxon>Tracheophyta</taxon>
        <taxon>Spermatophyta</taxon>
        <taxon>Magnoliopsida</taxon>
        <taxon>eudicotyledons</taxon>
        <taxon>Gunneridae</taxon>
        <taxon>Pentapetalae</taxon>
        <taxon>rosids</taxon>
        <taxon>malvids</taxon>
        <taxon>Brassicales</taxon>
        <taxon>Brassicaceae</taxon>
        <taxon>Brassiceae</taxon>
        <taxon>Brassica</taxon>
    </lineage>
</organism>
<dbReference type="SMART" id="SM00360">
    <property type="entry name" value="RRM"/>
    <property type="match status" value="1"/>
</dbReference>
<evidence type="ECO:0000256" key="3">
    <source>
        <dbReference type="SAM" id="MobiDB-lite"/>
    </source>
</evidence>
<evidence type="ECO:0000259" key="4">
    <source>
        <dbReference type="PROSITE" id="PS50102"/>
    </source>
</evidence>
<feature type="region of interest" description="Disordered" evidence="3">
    <location>
        <begin position="168"/>
        <end position="192"/>
    </location>
</feature>
<dbReference type="InterPro" id="IPR012677">
    <property type="entry name" value="Nucleotide-bd_a/b_plait_sf"/>
</dbReference>
<dbReference type="SMART" id="SM00361">
    <property type="entry name" value="RRM_1"/>
    <property type="match status" value="1"/>
</dbReference>
<dbReference type="AlphaFoldDB" id="A0A8S9QIS6"/>
<dbReference type="EMBL" id="QGKX02000996">
    <property type="protein sequence ID" value="KAF3552986.1"/>
    <property type="molecule type" value="Genomic_DNA"/>
</dbReference>
<reference evidence="5" key="1">
    <citation type="submission" date="2019-12" db="EMBL/GenBank/DDBJ databases">
        <title>Genome sequencing and annotation of Brassica cretica.</title>
        <authorList>
            <person name="Studholme D.J."/>
            <person name="Sarris P."/>
        </authorList>
    </citation>
    <scope>NUCLEOTIDE SEQUENCE</scope>
    <source>
        <strain evidence="5">PFS-109/04</strain>
        <tissue evidence="5">Leaf</tissue>
    </source>
</reference>
<dbReference type="Proteomes" id="UP000712600">
    <property type="component" value="Unassembled WGS sequence"/>
</dbReference>
<dbReference type="InterPro" id="IPR000504">
    <property type="entry name" value="RRM_dom"/>
</dbReference>
<dbReference type="InterPro" id="IPR003954">
    <property type="entry name" value="RRM_euk-type"/>
</dbReference>
<gene>
    <name evidence="5" type="ORF">F2Q69_00012379</name>
</gene>
<protein>
    <recommendedName>
        <fullName evidence="4">RRM domain-containing protein</fullName>
    </recommendedName>
</protein>
<comment type="caution">
    <text evidence="5">The sequence shown here is derived from an EMBL/GenBank/DDBJ whole genome shotgun (WGS) entry which is preliminary data.</text>
</comment>
<evidence type="ECO:0000313" key="6">
    <source>
        <dbReference type="Proteomes" id="UP000712600"/>
    </source>
</evidence>
<keyword evidence="1 2" id="KW-0694">RNA-binding</keyword>
<dbReference type="Pfam" id="PF00076">
    <property type="entry name" value="RRM_1"/>
    <property type="match status" value="1"/>
</dbReference>
<dbReference type="GO" id="GO:0003723">
    <property type="term" value="F:RNA binding"/>
    <property type="evidence" value="ECO:0007669"/>
    <property type="project" value="UniProtKB-UniRule"/>
</dbReference>
<proteinExistence type="predicted"/>
<evidence type="ECO:0000256" key="1">
    <source>
        <dbReference type="ARBA" id="ARBA00022884"/>
    </source>
</evidence>
<evidence type="ECO:0000313" key="5">
    <source>
        <dbReference type="EMBL" id="KAF3552986.1"/>
    </source>
</evidence>
<dbReference type="PROSITE" id="PS50102">
    <property type="entry name" value="RRM"/>
    <property type="match status" value="1"/>
</dbReference>
<evidence type="ECO:0000256" key="2">
    <source>
        <dbReference type="PROSITE-ProRule" id="PRU00176"/>
    </source>
</evidence>
<feature type="domain" description="RRM" evidence="4">
    <location>
        <begin position="86"/>
        <end position="164"/>
    </location>
</feature>
<dbReference type="PANTHER" id="PTHR48027">
    <property type="entry name" value="HETEROGENEOUS NUCLEAR RIBONUCLEOPROTEIN 87F-RELATED"/>
    <property type="match status" value="1"/>
</dbReference>
<dbReference type="InterPro" id="IPR035979">
    <property type="entry name" value="RBD_domain_sf"/>
</dbReference>
<name>A0A8S9QIS6_BRACR</name>
<dbReference type="Gene3D" id="3.30.70.330">
    <property type="match status" value="1"/>
</dbReference>
<feature type="compositionally biased region" description="Basic and acidic residues" evidence="3">
    <location>
        <begin position="168"/>
        <end position="184"/>
    </location>
</feature>
<accession>A0A8S9QIS6</accession>
<dbReference type="InterPro" id="IPR052462">
    <property type="entry name" value="SLIRP/GR-RBP-like"/>
</dbReference>
<sequence length="192" mass="21081">MVSILAIVKTNPEEVDGKKGFRELESPAHTSTASIMLSHLLYRSPTPPLLFSRTFSSTLHFSSKVSLFIVSVIRDFLVLLPLKYGGYVFVAGISFSSTEETLTQAFSQYGRVLGVDVMTDKVRCRPKGFAYVTFSSKEEADKALLQLNGQLVDGRVVGLETTKAVKQKDQPDCKPKHAGGDDTIRSSLPHLV</sequence>
<dbReference type="SUPFAM" id="SSF54928">
    <property type="entry name" value="RNA-binding domain, RBD"/>
    <property type="match status" value="1"/>
</dbReference>